<proteinExistence type="predicted"/>
<feature type="transmembrane region" description="Helical" evidence="1">
    <location>
        <begin position="170"/>
        <end position="187"/>
    </location>
</feature>
<evidence type="ECO:0000313" key="3">
    <source>
        <dbReference type="Proteomes" id="UP000248198"/>
    </source>
</evidence>
<dbReference type="Pfam" id="PF13795">
    <property type="entry name" value="HupE_UreJ_2"/>
    <property type="match status" value="1"/>
</dbReference>
<feature type="transmembrane region" description="Helical" evidence="1">
    <location>
        <begin position="44"/>
        <end position="65"/>
    </location>
</feature>
<dbReference type="AlphaFoldDB" id="A0A318UCV3"/>
<feature type="transmembrane region" description="Helical" evidence="1">
    <location>
        <begin position="102"/>
        <end position="120"/>
    </location>
</feature>
<evidence type="ECO:0000256" key="1">
    <source>
        <dbReference type="SAM" id="Phobius"/>
    </source>
</evidence>
<feature type="transmembrane region" description="Helical" evidence="1">
    <location>
        <begin position="71"/>
        <end position="90"/>
    </location>
</feature>
<sequence length="195" mass="22151">MQEFSPYFQLGWQHMLGWQGYGPLLFVIVLCCSYNLINWKKVGLVMLVFALGYGLSFNLGLLYHIYLNPALVTFLVPLTVLISAASNLFNKKQKRHQGKARYLLILLFGLIHGLAFVNYFKTLQVQPADLTEKLLAFNAGLLSGQVLLLMATLFTGFILVWVIKVKKWDWIFFLSSAIFGISLLMTAEHFPALLQ</sequence>
<keyword evidence="1" id="KW-0812">Transmembrane</keyword>
<keyword evidence="3" id="KW-1185">Reference proteome</keyword>
<gene>
    <name evidence="2" type="ORF">B0O44_104397</name>
</gene>
<name>A0A318UCV3_9SPHI</name>
<keyword evidence="1" id="KW-1133">Transmembrane helix</keyword>
<evidence type="ECO:0000313" key="2">
    <source>
        <dbReference type="EMBL" id="PYF74226.1"/>
    </source>
</evidence>
<dbReference type="RefSeq" id="WP_110831332.1">
    <property type="nucleotide sequence ID" value="NZ_QKLU01000004.1"/>
</dbReference>
<organism evidence="2 3">
    <name type="scientific">Pedobacter nutrimenti</name>
    <dbReference type="NCBI Taxonomy" id="1241337"/>
    <lineage>
        <taxon>Bacteria</taxon>
        <taxon>Pseudomonadati</taxon>
        <taxon>Bacteroidota</taxon>
        <taxon>Sphingobacteriia</taxon>
        <taxon>Sphingobacteriales</taxon>
        <taxon>Sphingobacteriaceae</taxon>
        <taxon>Pedobacter</taxon>
    </lineage>
</organism>
<keyword evidence="1" id="KW-0472">Membrane</keyword>
<protein>
    <submittedName>
        <fullName evidence="2">HupE/UreJ protein</fullName>
    </submittedName>
</protein>
<dbReference type="Proteomes" id="UP000248198">
    <property type="component" value="Unassembled WGS sequence"/>
</dbReference>
<dbReference type="InterPro" id="IPR032809">
    <property type="entry name" value="Put_HupE_UreJ"/>
</dbReference>
<comment type="caution">
    <text evidence="2">The sequence shown here is derived from an EMBL/GenBank/DDBJ whole genome shotgun (WGS) entry which is preliminary data.</text>
</comment>
<dbReference type="EMBL" id="QKLU01000004">
    <property type="protein sequence ID" value="PYF74226.1"/>
    <property type="molecule type" value="Genomic_DNA"/>
</dbReference>
<dbReference type="OrthoDB" id="9808870at2"/>
<feature type="transmembrane region" description="Helical" evidence="1">
    <location>
        <begin position="140"/>
        <end position="163"/>
    </location>
</feature>
<reference evidence="2 3" key="1">
    <citation type="submission" date="2018-06" db="EMBL/GenBank/DDBJ databases">
        <title>Genomic Encyclopedia of Archaeal and Bacterial Type Strains, Phase II (KMG-II): from individual species to whole genera.</title>
        <authorList>
            <person name="Goeker M."/>
        </authorList>
    </citation>
    <scope>NUCLEOTIDE SEQUENCE [LARGE SCALE GENOMIC DNA]</scope>
    <source>
        <strain evidence="2 3">DSM 27372</strain>
    </source>
</reference>
<feature type="transmembrane region" description="Helical" evidence="1">
    <location>
        <begin position="20"/>
        <end position="37"/>
    </location>
</feature>
<accession>A0A318UCV3</accession>